<keyword evidence="11" id="KW-1185">Reference proteome</keyword>
<feature type="signal peptide" evidence="7">
    <location>
        <begin position="1"/>
        <end position="27"/>
    </location>
</feature>
<dbReference type="InterPro" id="IPR025846">
    <property type="entry name" value="TBL_N"/>
</dbReference>
<keyword evidence="5" id="KW-1133">Transmembrane helix</keyword>
<evidence type="ECO:0000256" key="6">
    <source>
        <dbReference type="ARBA" id="ARBA00023136"/>
    </source>
</evidence>
<keyword evidence="7" id="KW-0732">Signal</keyword>
<evidence type="ECO:0000313" key="10">
    <source>
        <dbReference type="EMBL" id="KAL1537674.1"/>
    </source>
</evidence>
<keyword evidence="6" id="KW-0472">Membrane</keyword>
<protein>
    <submittedName>
        <fullName evidence="10">Protein trichome birefringence-like 41</fullName>
    </submittedName>
</protein>
<evidence type="ECO:0000259" key="9">
    <source>
        <dbReference type="Pfam" id="PF14416"/>
    </source>
</evidence>
<dbReference type="InterPro" id="IPR029962">
    <property type="entry name" value="TBL"/>
</dbReference>
<dbReference type="Pfam" id="PF14416">
    <property type="entry name" value="PMR5N"/>
    <property type="match status" value="1"/>
</dbReference>
<accession>A0ABD1G0P6</accession>
<evidence type="ECO:0000313" key="11">
    <source>
        <dbReference type="Proteomes" id="UP001567538"/>
    </source>
</evidence>
<dbReference type="Proteomes" id="UP001567538">
    <property type="component" value="Unassembled WGS sequence"/>
</dbReference>
<evidence type="ECO:0000256" key="1">
    <source>
        <dbReference type="ARBA" id="ARBA00004167"/>
    </source>
</evidence>
<evidence type="ECO:0000256" key="7">
    <source>
        <dbReference type="SAM" id="SignalP"/>
    </source>
</evidence>
<proteinExistence type="inferred from homology"/>
<dbReference type="AlphaFoldDB" id="A0ABD1G0P6"/>
<feature type="domain" description="Trichome birefringence-like C-terminal" evidence="8">
    <location>
        <begin position="83"/>
        <end position="351"/>
    </location>
</feature>
<dbReference type="InterPro" id="IPR026057">
    <property type="entry name" value="TBL_C"/>
</dbReference>
<keyword evidence="3" id="KW-0812">Transmembrane</keyword>
<dbReference type="Pfam" id="PF13839">
    <property type="entry name" value="PC-Esterase"/>
    <property type="match status" value="1"/>
</dbReference>
<keyword evidence="4" id="KW-0735">Signal-anchor</keyword>
<dbReference type="GO" id="GO:0016020">
    <property type="term" value="C:membrane"/>
    <property type="evidence" value="ECO:0007669"/>
    <property type="project" value="UniProtKB-SubCell"/>
</dbReference>
<evidence type="ECO:0000256" key="5">
    <source>
        <dbReference type="ARBA" id="ARBA00022989"/>
    </source>
</evidence>
<evidence type="ECO:0000259" key="8">
    <source>
        <dbReference type="Pfam" id="PF13839"/>
    </source>
</evidence>
<comment type="caution">
    <text evidence="10">The sequence shown here is derived from an EMBL/GenBank/DDBJ whole genome shotgun (WGS) entry which is preliminary data.</text>
</comment>
<gene>
    <name evidence="10" type="ORF">AAHA92_30162</name>
</gene>
<dbReference type="EMBL" id="JBEAFC010000011">
    <property type="protein sequence ID" value="KAL1537674.1"/>
    <property type="molecule type" value="Genomic_DNA"/>
</dbReference>
<feature type="chain" id="PRO_5044895246" evidence="7">
    <location>
        <begin position="28"/>
        <end position="363"/>
    </location>
</feature>
<dbReference type="PANTHER" id="PTHR32285:SF206">
    <property type="entry name" value="PROTEIN TRICHOME BIREFRINGENCE-LIKE 37"/>
    <property type="match status" value="1"/>
</dbReference>
<name>A0ABD1G0P6_SALDI</name>
<organism evidence="10 11">
    <name type="scientific">Salvia divinorum</name>
    <name type="common">Maria pastora</name>
    <name type="synonym">Diviner's sage</name>
    <dbReference type="NCBI Taxonomy" id="28513"/>
    <lineage>
        <taxon>Eukaryota</taxon>
        <taxon>Viridiplantae</taxon>
        <taxon>Streptophyta</taxon>
        <taxon>Embryophyta</taxon>
        <taxon>Tracheophyta</taxon>
        <taxon>Spermatophyta</taxon>
        <taxon>Magnoliopsida</taxon>
        <taxon>eudicotyledons</taxon>
        <taxon>Gunneridae</taxon>
        <taxon>Pentapetalae</taxon>
        <taxon>asterids</taxon>
        <taxon>lamiids</taxon>
        <taxon>Lamiales</taxon>
        <taxon>Lamiaceae</taxon>
        <taxon>Nepetoideae</taxon>
        <taxon>Mentheae</taxon>
        <taxon>Salviinae</taxon>
        <taxon>Salvia</taxon>
        <taxon>Salvia subgen. Calosphace</taxon>
    </lineage>
</organism>
<comment type="similarity">
    <text evidence="2">Belongs to the PC-esterase family. TBL subfamily.</text>
</comment>
<dbReference type="PANTHER" id="PTHR32285">
    <property type="entry name" value="PROTEIN TRICHOME BIREFRINGENCE-LIKE 9-RELATED"/>
    <property type="match status" value="1"/>
</dbReference>
<sequence>MSHIATFLSITLKLVFLTFTWLQSSSSLDVGCDLFRGSWMAGASPMYDVPMCPFIDKQFDCAGNGRPDKLYLNYTWKPNNCKLPKFSGVDFLRRFQGKRILFVGDSLSLNQWESLACMLHASVPQSNYTIKKIGGVSTFYMPEYRMSLMLSRNALLVDLVVDGKRGRVLKLDSIKNGESWKGFDMLVFNSWHWWVHKGRQTPWDYIEFGGEVYKDMDRLKAYELGLRTWSKWVDSNINPLQTRVFFQGISPTHYNGAEWNNATPNGATCYGETEPIHGSAYPGPELPAAVVVKRMLSNMATAVQLLDITTLSALRKDGHPSAYGIGGKRGNDCSHWCLAGVPDTWNQLLYATLVANGNQLIPK</sequence>
<evidence type="ECO:0000256" key="4">
    <source>
        <dbReference type="ARBA" id="ARBA00022968"/>
    </source>
</evidence>
<comment type="subcellular location">
    <subcellularLocation>
        <location evidence="1">Membrane</location>
        <topology evidence="1">Single-pass membrane protein</topology>
    </subcellularLocation>
</comment>
<reference evidence="10 11" key="1">
    <citation type="submission" date="2024-06" db="EMBL/GenBank/DDBJ databases">
        <title>A chromosome level genome sequence of Diviner's sage (Salvia divinorum).</title>
        <authorList>
            <person name="Ford S.A."/>
            <person name="Ro D.-K."/>
            <person name="Ness R.W."/>
            <person name="Phillips M.A."/>
        </authorList>
    </citation>
    <scope>NUCLEOTIDE SEQUENCE [LARGE SCALE GENOMIC DNA]</scope>
    <source>
        <strain evidence="10">SAF-2024a</strain>
        <tissue evidence="10">Leaf</tissue>
    </source>
</reference>
<evidence type="ECO:0000256" key="2">
    <source>
        <dbReference type="ARBA" id="ARBA00007727"/>
    </source>
</evidence>
<feature type="domain" description="Trichome birefringence-like N-terminal" evidence="9">
    <location>
        <begin position="31"/>
        <end position="82"/>
    </location>
</feature>
<evidence type="ECO:0000256" key="3">
    <source>
        <dbReference type="ARBA" id="ARBA00022692"/>
    </source>
</evidence>